<dbReference type="Pfam" id="PF07823">
    <property type="entry name" value="CPDase"/>
    <property type="match status" value="1"/>
</dbReference>
<evidence type="ECO:0000313" key="2">
    <source>
        <dbReference type="Proteomes" id="UP000199069"/>
    </source>
</evidence>
<keyword evidence="2" id="KW-1185">Reference proteome</keyword>
<proteinExistence type="predicted"/>
<dbReference type="SUPFAM" id="SSF55144">
    <property type="entry name" value="LigT-like"/>
    <property type="match status" value="1"/>
</dbReference>
<dbReference type="GO" id="GO:0009187">
    <property type="term" value="P:cyclic nucleotide metabolic process"/>
    <property type="evidence" value="ECO:0007669"/>
    <property type="project" value="TreeGrafter"/>
</dbReference>
<dbReference type="OMA" id="YFQCILI"/>
<dbReference type="GO" id="GO:0004113">
    <property type="term" value="F:2',3'-cyclic-nucleotide 3'-phosphodiesterase activity"/>
    <property type="evidence" value="ECO:0007669"/>
    <property type="project" value="TreeGrafter"/>
</dbReference>
<accession>A0A0K3CFQ5</accession>
<evidence type="ECO:0000313" key="1">
    <source>
        <dbReference type="EMBL" id="CTR07340.1"/>
    </source>
</evidence>
<protein>
    <submittedName>
        <fullName evidence="1">BY PROTMAP: gi|647400099|emb|CDR45208.1| RHTO0S10e06766g2_1 [Rhodosporidium toruloides]</fullName>
    </submittedName>
</protein>
<name>A0A0K3CFQ5_RHOTO</name>
<sequence>MGSALGTFSGLALWLSPYHDDEVEDIGGLINDLANEFDAPRFGPHVTLLSGIPSSAPVSNVLDSLSSAIASWRVTHRPPLRLSFRELGTKADEQNFFQYLFAKISPDEPLLALRKAARDALLPDVAARQPQDDYFPHHSLMYGVDNEKRRAKHIIRRSEEDGTMRIIEGGWHALKGQEGIEVKEVQVWMCEGKPEEWKMVGSVPL</sequence>
<dbReference type="STRING" id="5286.A0A0K3CFQ5"/>
<reference evidence="1 2" key="1">
    <citation type="submission" date="2015-07" db="EMBL/GenBank/DDBJ databases">
        <authorList>
            <person name="Cajimat M.N.B."/>
            <person name="Milazzo M.L."/>
            <person name="Fulhorst C.F."/>
        </authorList>
    </citation>
    <scope>NUCLEOTIDE SEQUENCE [LARGE SCALE GENOMIC DNA]</scope>
    <source>
        <strain evidence="1">Single colony</strain>
    </source>
</reference>
<organism evidence="1 2">
    <name type="scientific">Rhodotorula toruloides</name>
    <name type="common">Yeast</name>
    <name type="synonym">Rhodosporidium toruloides</name>
    <dbReference type="NCBI Taxonomy" id="5286"/>
    <lineage>
        <taxon>Eukaryota</taxon>
        <taxon>Fungi</taxon>
        <taxon>Dikarya</taxon>
        <taxon>Basidiomycota</taxon>
        <taxon>Pucciniomycotina</taxon>
        <taxon>Microbotryomycetes</taxon>
        <taxon>Sporidiobolales</taxon>
        <taxon>Sporidiobolaceae</taxon>
        <taxon>Rhodotorula</taxon>
    </lineage>
</organism>
<dbReference type="Proteomes" id="UP000199069">
    <property type="component" value="Unassembled WGS sequence"/>
</dbReference>
<dbReference type="Gene3D" id="3.90.1140.10">
    <property type="entry name" value="Cyclic phosphodiesterase"/>
    <property type="match status" value="1"/>
</dbReference>
<dbReference type="PANTHER" id="PTHR28141">
    <property type="entry name" value="2',3'-CYCLIC-NUCLEOTIDE 3'-PHOSPHODIESTERASE"/>
    <property type="match status" value="1"/>
</dbReference>
<dbReference type="EMBL" id="CWKI01000006">
    <property type="protein sequence ID" value="CTR07340.1"/>
    <property type="molecule type" value="Genomic_DNA"/>
</dbReference>
<dbReference type="InterPro" id="IPR009097">
    <property type="entry name" value="Cyclic_Pdiesterase"/>
</dbReference>
<dbReference type="InterPro" id="IPR012386">
    <property type="entry name" value="Cyclic-nucl_3Pdiesterase"/>
</dbReference>
<dbReference type="PANTHER" id="PTHR28141:SF1">
    <property type="entry name" value="2',3'-CYCLIC-NUCLEOTIDE 3'-PHOSPHODIESTERASE"/>
    <property type="match status" value="1"/>
</dbReference>
<dbReference type="AlphaFoldDB" id="A0A0K3CFQ5"/>
<gene>
    <name evidence="1" type="primary">FGENESH: predicted gene_6.123</name>
    <name evidence="1" type="ORF">BN2166_0032010</name>
</gene>